<protein>
    <submittedName>
        <fullName evidence="1">4199_t:CDS:1</fullName>
    </submittedName>
</protein>
<name>A0ACA9N2D0_9GLOM</name>
<accession>A0ACA9N2D0</accession>
<gene>
    <name evidence="1" type="ORF">RPERSI_LOCUS6963</name>
</gene>
<comment type="caution">
    <text evidence="1">The sequence shown here is derived from an EMBL/GenBank/DDBJ whole genome shotgun (WGS) entry which is preliminary data.</text>
</comment>
<evidence type="ECO:0000313" key="1">
    <source>
        <dbReference type="EMBL" id="CAG8627442.1"/>
    </source>
</evidence>
<dbReference type="EMBL" id="CAJVQC010011453">
    <property type="protein sequence ID" value="CAG8627442.1"/>
    <property type="molecule type" value="Genomic_DNA"/>
</dbReference>
<organism evidence="1 2">
    <name type="scientific">Racocetra persica</name>
    <dbReference type="NCBI Taxonomy" id="160502"/>
    <lineage>
        <taxon>Eukaryota</taxon>
        <taxon>Fungi</taxon>
        <taxon>Fungi incertae sedis</taxon>
        <taxon>Mucoromycota</taxon>
        <taxon>Glomeromycotina</taxon>
        <taxon>Glomeromycetes</taxon>
        <taxon>Diversisporales</taxon>
        <taxon>Gigasporaceae</taxon>
        <taxon>Racocetra</taxon>
    </lineage>
</organism>
<sequence length="111" mass="13880">HRQNKNNFWEKMLEYMKNTGYFEEKKTDENEYDEVNDENDEEEDEEEDENYDSDSENNEDENENKDRDDDNRNDSDYSTENENEDENRMMIIEVVEIRYHKYYFENNKKEI</sequence>
<keyword evidence="2" id="KW-1185">Reference proteome</keyword>
<proteinExistence type="predicted"/>
<reference evidence="1" key="1">
    <citation type="submission" date="2021-06" db="EMBL/GenBank/DDBJ databases">
        <authorList>
            <person name="Kallberg Y."/>
            <person name="Tangrot J."/>
            <person name="Rosling A."/>
        </authorList>
    </citation>
    <scope>NUCLEOTIDE SEQUENCE</scope>
    <source>
        <strain evidence="1">MA461A</strain>
    </source>
</reference>
<evidence type="ECO:0000313" key="2">
    <source>
        <dbReference type="Proteomes" id="UP000789920"/>
    </source>
</evidence>
<feature type="non-terminal residue" evidence="1">
    <location>
        <position position="1"/>
    </location>
</feature>
<dbReference type="Proteomes" id="UP000789920">
    <property type="component" value="Unassembled WGS sequence"/>
</dbReference>